<evidence type="ECO:0000259" key="1">
    <source>
        <dbReference type="SMART" id="SM00858"/>
    </source>
</evidence>
<proteinExistence type="predicted"/>
<dbReference type="AlphaFoldDB" id="D1ACT8"/>
<dbReference type="InterPro" id="IPR031571">
    <property type="entry name" value="RcpC_dom"/>
</dbReference>
<dbReference type="Pfam" id="PF08666">
    <property type="entry name" value="SAF"/>
    <property type="match status" value="1"/>
</dbReference>
<protein>
    <submittedName>
        <fullName evidence="2">Flp pilus assembly protein CpaB</fullName>
    </submittedName>
</protein>
<dbReference type="HOGENOM" id="CLU_092374_0_0_11"/>
<keyword evidence="3" id="KW-1185">Reference proteome</keyword>
<dbReference type="CDD" id="cd11614">
    <property type="entry name" value="SAF_CpaB_FlgA_like"/>
    <property type="match status" value="1"/>
</dbReference>
<organism evidence="2 3">
    <name type="scientific">Thermomonospora curvata (strain ATCC 19995 / DSM 43183 / JCM 3096 / KCTC 9072 / NBRC 15933 / NCIMB 10081 / Henssen B9)</name>
    <dbReference type="NCBI Taxonomy" id="471852"/>
    <lineage>
        <taxon>Bacteria</taxon>
        <taxon>Bacillati</taxon>
        <taxon>Actinomycetota</taxon>
        <taxon>Actinomycetes</taxon>
        <taxon>Streptosporangiales</taxon>
        <taxon>Thermomonosporaceae</taxon>
        <taxon>Thermomonospora</taxon>
    </lineage>
</organism>
<dbReference type="eggNOG" id="COG3745">
    <property type="taxonomic scope" value="Bacteria"/>
</dbReference>
<dbReference type="STRING" id="471852.Tcur_1854"/>
<dbReference type="NCBIfam" id="TIGR03177">
    <property type="entry name" value="pilus_cpaB"/>
    <property type="match status" value="1"/>
</dbReference>
<evidence type="ECO:0000313" key="2">
    <source>
        <dbReference type="EMBL" id="ACY97427.1"/>
    </source>
</evidence>
<dbReference type="KEGG" id="tcu:Tcur_1854"/>
<name>D1ACT8_THECD</name>
<dbReference type="EMBL" id="CP001738">
    <property type="protein sequence ID" value="ACY97427.1"/>
    <property type="molecule type" value="Genomic_DNA"/>
</dbReference>
<gene>
    <name evidence="2" type="ordered locus">Tcur_1854</name>
</gene>
<dbReference type="SMART" id="SM00858">
    <property type="entry name" value="SAF"/>
    <property type="match status" value="1"/>
</dbReference>
<evidence type="ECO:0000313" key="3">
    <source>
        <dbReference type="Proteomes" id="UP000001918"/>
    </source>
</evidence>
<dbReference type="InterPro" id="IPR017592">
    <property type="entry name" value="Pilus_assmbl_Flp-typ_CpaB"/>
</dbReference>
<feature type="domain" description="SAF" evidence="1">
    <location>
        <begin position="40"/>
        <end position="107"/>
    </location>
</feature>
<reference evidence="2 3" key="1">
    <citation type="journal article" date="2011" name="Stand. Genomic Sci.">
        <title>Complete genome sequence of Thermomonospora curvata type strain (B9).</title>
        <authorList>
            <person name="Chertkov O."/>
            <person name="Sikorski J."/>
            <person name="Nolan M."/>
            <person name="Lapidus A."/>
            <person name="Lucas S."/>
            <person name="Del Rio T.G."/>
            <person name="Tice H."/>
            <person name="Cheng J.F."/>
            <person name="Goodwin L."/>
            <person name="Pitluck S."/>
            <person name="Liolios K."/>
            <person name="Ivanova N."/>
            <person name="Mavromatis K."/>
            <person name="Mikhailova N."/>
            <person name="Ovchinnikova G."/>
            <person name="Pati A."/>
            <person name="Chen A."/>
            <person name="Palaniappan K."/>
            <person name="Djao O.D."/>
            <person name="Land M."/>
            <person name="Hauser L."/>
            <person name="Chang Y.J."/>
            <person name="Jeffries C.D."/>
            <person name="Brettin T."/>
            <person name="Han C."/>
            <person name="Detter J.C."/>
            <person name="Rohde M."/>
            <person name="Goker M."/>
            <person name="Woyke T."/>
            <person name="Bristow J."/>
            <person name="Eisen J.A."/>
            <person name="Markowitz V."/>
            <person name="Hugenholtz P."/>
            <person name="Klenk H.P."/>
            <person name="Kyrpides N.C."/>
        </authorList>
    </citation>
    <scope>NUCLEOTIDE SEQUENCE [LARGE SCALE GENOMIC DNA]</scope>
    <source>
        <strain evidence="3">ATCC 19995 / DSM 43183 / JCM 3096 / KCTC 9072 / NBRC 15933 / NCIMB 10081 / Henssen B9</strain>
    </source>
</reference>
<sequence>MNRRLITIVVAVALAGLGSLMVYGYVHGADERALRGQRAVNVLVAAKAIPAGTAITRLVADGYAVTRKFPASSVPDDVLSRIEDVDSDMVTGSPVRPGELIRKPLLVPRGSSQTFTVPEGKIALTVELTDPQRVAGHVVPGSKVAVFLTRRILDSNGRPRGELTETRLLMSGIDVLWIGPAPKDKSAAKTEGSSLVTLAVTQRQAEKLVWSVSGTGGGRLYLGLEGGSSELSESGSGVSSFKVFK</sequence>
<dbReference type="Pfam" id="PF16976">
    <property type="entry name" value="RcpC"/>
    <property type="match status" value="1"/>
</dbReference>
<dbReference type="OrthoDB" id="5182178at2"/>
<accession>D1ACT8</accession>
<dbReference type="Proteomes" id="UP000001918">
    <property type="component" value="Chromosome"/>
</dbReference>
<dbReference type="RefSeq" id="WP_012852211.1">
    <property type="nucleotide sequence ID" value="NC_013510.1"/>
</dbReference>
<dbReference type="InterPro" id="IPR013974">
    <property type="entry name" value="SAF"/>
</dbReference>